<dbReference type="InterPro" id="IPR036278">
    <property type="entry name" value="Sialidase_sf"/>
</dbReference>
<evidence type="ECO:0008006" key="4">
    <source>
        <dbReference type="Google" id="ProtNLM"/>
    </source>
</evidence>
<evidence type="ECO:0000313" key="2">
    <source>
        <dbReference type="EMBL" id="MBB4014470.1"/>
    </source>
</evidence>
<evidence type="ECO:0000256" key="1">
    <source>
        <dbReference type="SAM" id="SignalP"/>
    </source>
</evidence>
<reference evidence="2 3" key="1">
    <citation type="submission" date="2020-08" db="EMBL/GenBank/DDBJ databases">
        <title>Genomic Encyclopedia of Type Strains, Phase IV (KMG-IV): sequencing the most valuable type-strain genomes for metagenomic binning, comparative biology and taxonomic classification.</title>
        <authorList>
            <person name="Goeker M."/>
        </authorList>
    </citation>
    <scope>NUCLEOTIDE SEQUENCE [LARGE SCALE GENOMIC DNA]</scope>
    <source>
        <strain evidence="2 3">DSM 106739</strain>
    </source>
</reference>
<name>A0A840BNB6_9RHOO</name>
<evidence type="ECO:0000313" key="3">
    <source>
        <dbReference type="Proteomes" id="UP000561045"/>
    </source>
</evidence>
<comment type="caution">
    <text evidence="2">The sequence shown here is derived from an EMBL/GenBank/DDBJ whole genome shotgun (WGS) entry which is preliminary data.</text>
</comment>
<gene>
    <name evidence="2" type="ORF">GGR36_003816</name>
</gene>
<protein>
    <recommendedName>
        <fullName evidence="4">Fibronectin type-III domain-containing protein</fullName>
    </recommendedName>
</protein>
<sequence length="459" mass="47579">MLITRSRLHALATLTSLALLAACGGSNDTKPAAPTGFSVTPGDGRVTITWNDDPTLTYWVFSARGVGVDHDNFRKFPDPRITVPVRSGTQIISLINGETYSFFMNASEGNGPAGPETGTLTAVPTISGATWKTGKVGSGGSTLRNLGVAYGNLIAVGDSGAIFTCTLGPMPCANWVQKSGTDTSATYHASAFSPNLIRTVVVGATADGKASIWTNTATSTDTTLTTWAAATSNPISVPLRAVTLGTAGFVAVGDKGRVATSADGLTWTEYKLKAPASGSTIWTAATATDCTIAPNCTLNLNSIIYFNGTFFATGEDGTLVTSPDAVSWNKQTVTSESGVVLHAINYSSTLARYVLVGADATDTAGRIYTSPDAVKWTEQPVPGLPALNVIVQGSRFVALGVGGQPWFSSDGITWSNALDGTSVTGAGIGRAYSAIWSYGEYVAVGANNSIEWSYHPALK</sequence>
<dbReference type="EMBL" id="JACIET010000002">
    <property type="protein sequence ID" value="MBB4014470.1"/>
    <property type="molecule type" value="Genomic_DNA"/>
</dbReference>
<dbReference type="PROSITE" id="PS51257">
    <property type="entry name" value="PROKAR_LIPOPROTEIN"/>
    <property type="match status" value="1"/>
</dbReference>
<dbReference type="Proteomes" id="UP000561045">
    <property type="component" value="Unassembled WGS sequence"/>
</dbReference>
<keyword evidence="1" id="KW-0732">Signal</keyword>
<dbReference type="RefSeq" id="WP_183636617.1">
    <property type="nucleotide sequence ID" value="NZ_BAABLE010000009.1"/>
</dbReference>
<keyword evidence="3" id="KW-1185">Reference proteome</keyword>
<accession>A0A840BNB6</accession>
<dbReference type="SUPFAM" id="SSF50939">
    <property type="entry name" value="Sialidases"/>
    <property type="match status" value="1"/>
</dbReference>
<feature type="chain" id="PRO_5032979070" description="Fibronectin type-III domain-containing protein" evidence="1">
    <location>
        <begin position="22"/>
        <end position="459"/>
    </location>
</feature>
<dbReference type="AlphaFoldDB" id="A0A840BNB6"/>
<proteinExistence type="predicted"/>
<feature type="signal peptide" evidence="1">
    <location>
        <begin position="1"/>
        <end position="21"/>
    </location>
</feature>
<organism evidence="2 3">
    <name type="scientific">Niveibacterium umoris</name>
    <dbReference type="NCBI Taxonomy" id="1193620"/>
    <lineage>
        <taxon>Bacteria</taxon>
        <taxon>Pseudomonadati</taxon>
        <taxon>Pseudomonadota</taxon>
        <taxon>Betaproteobacteria</taxon>
        <taxon>Rhodocyclales</taxon>
        <taxon>Rhodocyclaceae</taxon>
        <taxon>Niveibacterium</taxon>
    </lineage>
</organism>